<keyword evidence="2" id="KW-1185">Reference proteome</keyword>
<organism evidence="1 2">
    <name type="scientific">Chitinophaga polysaccharea</name>
    <dbReference type="NCBI Taxonomy" id="1293035"/>
    <lineage>
        <taxon>Bacteria</taxon>
        <taxon>Pseudomonadati</taxon>
        <taxon>Bacteroidota</taxon>
        <taxon>Chitinophagia</taxon>
        <taxon>Chitinophagales</taxon>
        <taxon>Chitinophagaceae</taxon>
        <taxon>Chitinophaga</taxon>
    </lineage>
</organism>
<reference evidence="1 2" key="1">
    <citation type="submission" date="2019-06" db="EMBL/GenBank/DDBJ databases">
        <title>Sorghum-associated microbial communities from plants grown in Nebraska, USA.</title>
        <authorList>
            <person name="Schachtman D."/>
        </authorList>
    </citation>
    <scope>NUCLEOTIDE SEQUENCE [LARGE SCALE GENOMIC DNA]</scope>
    <source>
        <strain evidence="1 2">1209</strain>
    </source>
</reference>
<name>A0A561PX21_9BACT</name>
<gene>
    <name evidence="1" type="ORF">FHW36_102406</name>
</gene>
<dbReference type="AlphaFoldDB" id="A0A561PX21"/>
<protein>
    <submittedName>
        <fullName evidence="1">Uncharacterized protein</fullName>
    </submittedName>
</protein>
<proteinExistence type="predicted"/>
<dbReference type="Proteomes" id="UP000320811">
    <property type="component" value="Unassembled WGS sequence"/>
</dbReference>
<sequence>MLRPKQVNETRHLLLEYSFHTRKGMRISTHSRETATDFPISPNKPKYFPTKHLRTLRETKPSTYLCNSPVDYVRNYDIFTAN</sequence>
<evidence type="ECO:0000313" key="2">
    <source>
        <dbReference type="Proteomes" id="UP000320811"/>
    </source>
</evidence>
<comment type="caution">
    <text evidence="1">The sequence shown here is derived from an EMBL/GenBank/DDBJ whole genome shotgun (WGS) entry which is preliminary data.</text>
</comment>
<dbReference type="EMBL" id="VIWO01000002">
    <property type="protein sequence ID" value="TWF42645.1"/>
    <property type="molecule type" value="Genomic_DNA"/>
</dbReference>
<accession>A0A561PX21</accession>
<evidence type="ECO:0000313" key="1">
    <source>
        <dbReference type="EMBL" id="TWF42645.1"/>
    </source>
</evidence>